<dbReference type="FunFam" id="1.20.120.550:FF:000003">
    <property type="entry name" value="Leukotriene C4 synthase"/>
    <property type="match status" value="1"/>
</dbReference>
<dbReference type="EC" id="4.4.1.20" evidence="15"/>
<dbReference type="GO" id="GO:0005789">
    <property type="term" value="C:endoplasmic reticulum membrane"/>
    <property type="evidence" value="ECO:0007669"/>
    <property type="project" value="UniProtKB-SubCell"/>
</dbReference>
<comment type="subcellular location">
    <subcellularLocation>
        <location evidence="1">Endoplasmic reticulum membrane</location>
        <topology evidence="1">Multi-pass membrane protein</topology>
    </subcellularLocation>
    <subcellularLocation>
        <location evidence="13">Nucleus outer membrane</location>
        <topology evidence="13">Multi-pass membrane protein</topology>
    </subcellularLocation>
</comment>
<dbReference type="EMBL" id="OZ035839">
    <property type="protein sequence ID" value="CAL1586863.1"/>
    <property type="molecule type" value="Genomic_DNA"/>
</dbReference>
<comment type="subunit">
    <text evidence="20">Homotrimer. Interacts with ALOX5AP and ALOX5.</text>
</comment>
<dbReference type="PANTHER" id="PTHR10250">
    <property type="entry name" value="MICROSOMAL GLUTATHIONE S-TRANSFERASE"/>
    <property type="match status" value="1"/>
</dbReference>
<keyword evidence="8 22" id="KW-1133">Transmembrane helix</keyword>
<keyword evidence="11" id="KW-0539">Nucleus</keyword>
<evidence type="ECO:0000313" key="24">
    <source>
        <dbReference type="Proteomes" id="UP001497482"/>
    </source>
</evidence>
<evidence type="ECO:0000256" key="10">
    <source>
        <dbReference type="ARBA" id="ARBA00023239"/>
    </source>
</evidence>
<feature type="transmembrane region" description="Helical" evidence="22">
    <location>
        <begin position="106"/>
        <end position="128"/>
    </location>
</feature>
<evidence type="ECO:0000256" key="13">
    <source>
        <dbReference type="ARBA" id="ARBA00037823"/>
    </source>
</evidence>
<evidence type="ECO:0000256" key="16">
    <source>
        <dbReference type="ARBA" id="ARBA00039419"/>
    </source>
</evidence>
<dbReference type="InterPro" id="IPR050997">
    <property type="entry name" value="MAPEG"/>
</dbReference>
<name>A0AAV2KDC9_KNICA</name>
<keyword evidence="24" id="KW-1185">Reference proteome</keyword>
<gene>
    <name evidence="23" type="ORF">KC01_LOCUS16846</name>
</gene>
<dbReference type="GO" id="GO:0004364">
    <property type="term" value="F:glutathione transferase activity"/>
    <property type="evidence" value="ECO:0007669"/>
    <property type="project" value="TreeGrafter"/>
</dbReference>
<dbReference type="GO" id="GO:0008047">
    <property type="term" value="F:enzyme activator activity"/>
    <property type="evidence" value="ECO:0007669"/>
    <property type="project" value="InterPro"/>
</dbReference>
<protein>
    <recommendedName>
        <fullName evidence="16">Leukotriene C4 synthase</fullName>
        <ecNumber evidence="15">4.4.1.20</ecNumber>
    </recommendedName>
    <alternativeName>
        <fullName evidence="18">Glutathione S-transferase LTC4</fullName>
    </alternativeName>
    <alternativeName>
        <fullName evidence="17">Leukotriene-C(4) synthase</fullName>
    </alternativeName>
</protein>
<keyword evidence="7" id="KW-0256">Endoplasmic reticulum</keyword>
<dbReference type="PRINTS" id="PR00488">
    <property type="entry name" value="5LPOXGNASEAP"/>
</dbReference>
<evidence type="ECO:0000256" key="6">
    <source>
        <dbReference type="ARBA" id="ARBA00022751"/>
    </source>
</evidence>
<dbReference type="GO" id="GO:0004464">
    <property type="term" value="F:leukotriene-C4 synthase activity"/>
    <property type="evidence" value="ECO:0007669"/>
    <property type="project" value="UniProtKB-EC"/>
</dbReference>
<dbReference type="InterPro" id="IPR001446">
    <property type="entry name" value="5_LipOase_AP"/>
</dbReference>
<comment type="pathway">
    <text evidence="14">Lipid metabolism; leukotriene C4 biosynthesis.</text>
</comment>
<evidence type="ECO:0000256" key="8">
    <source>
        <dbReference type="ARBA" id="ARBA00022989"/>
    </source>
</evidence>
<comment type="catalytic activity">
    <reaction evidence="12">
        <text>(13S,14S)-epoxy-(4Z,7Z,9E,11E,16Z,19Z)-docosahexaenoate + glutathione = (13R)-S-glutathionyl-(14S)-hydroxy-(4Z,7Z,9E,11E,16Z,19Z)-docosahexaenoate</text>
        <dbReference type="Rhea" id="RHEA:53508"/>
        <dbReference type="ChEBI" id="CHEBI:57925"/>
        <dbReference type="ChEBI" id="CHEBI:131958"/>
        <dbReference type="ChEBI" id="CHEBI:137407"/>
    </reaction>
    <physiologicalReaction direction="left-to-right" evidence="12">
        <dbReference type="Rhea" id="RHEA:53509"/>
    </physiologicalReaction>
</comment>
<evidence type="ECO:0000256" key="1">
    <source>
        <dbReference type="ARBA" id="ARBA00004477"/>
    </source>
</evidence>
<evidence type="ECO:0000256" key="21">
    <source>
        <dbReference type="ARBA" id="ARBA00049298"/>
    </source>
</evidence>
<dbReference type="Pfam" id="PF01124">
    <property type="entry name" value="MAPEG"/>
    <property type="match status" value="1"/>
</dbReference>
<evidence type="ECO:0000256" key="7">
    <source>
        <dbReference type="ARBA" id="ARBA00022824"/>
    </source>
</evidence>
<dbReference type="SUPFAM" id="SSF161084">
    <property type="entry name" value="MAPEG domain-like"/>
    <property type="match status" value="1"/>
</dbReference>
<keyword evidence="9 22" id="KW-0472">Membrane</keyword>
<organism evidence="23 24">
    <name type="scientific">Knipowitschia caucasica</name>
    <name type="common">Caucasian dwarf goby</name>
    <name type="synonym">Pomatoschistus caucasicus</name>
    <dbReference type="NCBI Taxonomy" id="637954"/>
    <lineage>
        <taxon>Eukaryota</taxon>
        <taxon>Metazoa</taxon>
        <taxon>Chordata</taxon>
        <taxon>Craniata</taxon>
        <taxon>Vertebrata</taxon>
        <taxon>Euteleostomi</taxon>
        <taxon>Actinopterygii</taxon>
        <taxon>Neopterygii</taxon>
        <taxon>Teleostei</taxon>
        <taxon>Neoteleostei</taxon>
        <taxon>Acanthomorphata</taxon>
        <taxon>Gobiaria</taxon>
        <taxon>Gobiiformes</taxon>
        <taxon>Gobioidei</taxon>
        <taxon>Gobiidae</taxon>
        <taxon>Gobiinae</taxon>
        <taxon>Knipowitschia</taxon>
    </lineage>
</organism>
<dbReference type="PANTHER" id="PTHR10250:SF4">
    <property type="entry name" value="LEUKOTRIENE C4 SYNTHASE"/>
    <property type="match status" value="1"/>
</dbReference>
<evidence type="ECO:0000313" key="23">
    <source>
        <dbReference type="EMBL" id="CAL1586863.1"/>
    </source>
</evidence>
<reference evidence="23 24" key="1">
    <citation type="submission" date="2024-04" db="EMBL/GenBank/DDBJ databases">
        <authorList>
            <person name="Waldvogel A.-M."/>
            <person name="Schoenle A."/>
        </authorList>
    </citation>
    <scope>NUCLEOTIDE SEQUENCE [LARGE SCALE GENOMIC DNA]</scope>
</reference>
<dbReference type="AlphaFoldDB" id="A0AAV2KDC9"/>
<keyword evidence="6" id="KW-0434">Leukotriene biosynthesis</keyword>
<dbReference type="Gene3D" id="1.20.120.550">
    <property type="entry name" value="Membrane associated eicosanoid/glutathione metabolism-like domain"/>
    <property type="match status" value="1"/>
</dbReference>
<evidence type="ECO:0000256" key="4">
    <source>
        <dbReference type="ARBA" id="ARBA00022679"/>
    </source>
</evidence>
<keyword evidence="3" id="KW-0597">Phosphoprotein</keyword>
<evidence type="ECO:0000256" key="5">
    <source>
        <dbReference type="ARBA" id="ARBA00022692"/>
    </source>
</evidence>
<sequence>MEPVLLGAVTILALLEQAYFSLQVIYARRKYSVSPPNTTGSPEFNRVYRAQANCSEYFPLFITAMWIAGMFFNEGLSCVGGVLYLFGRLQYFWGYSTSPQGRLAPLYFCAKILWALIGCSALGILLSFSKLYLDTDLLLITADALGFTPGNTQ</sequence>
<keyword evidence="10" id="KW-0456">Lyase</keyword>
<keyword evidence="4" id="KW-0808">Transferase</keyword>
<comment type="function">
    <text evidence="19">Catalyzes the conjugation of leukotriene A4 with reduced glutathione (GSH) to form leukotriene C4 with high specificity. Can also catalyze the transfer of a glutathionyl group from glutathione (GSH) to 13(S),14(S)-epoxy-docosahexaenoic acid to form maresin conjugate in tissue regeneration 1 (MCTR1), a bioactive lipid mediator that possess potent anti-inflammatory and proresolving actions.</text>
</comment>
<accession>A0AAV2KDC9</accession>
<evidence type="ECO:0000256" key="15">
    <source>
        <dbReference type="ARBA" id="ARBA00039056"/>
    </source>
</evidence>
<evidence type="ECO:0000256" key="17">
    <source>
        <dbReference type="ARBA" id="ARBA00041224"/>
    </source>
</evidence>
<evidence type="ECO:0000256" key="20">
    <source>
        <dbReference type="ARBA" id="ARBA00046493"/>
    </source>
</evidence>
<dbReference type="InterPro" id="IPR023352">
    <property type="entry name" value="MAPEG-like_dom_sf"/>
</dbReference>
<evidence type="ECO:0000256" key="12">
    <source>
        <dbReference type="ARBA" id="ARBA00036460"/>
    </source>
</evidence>
<evidence type="ECO:0000256" key="9">
    <source>
        <dbReference type="ARBA" id="ARBA00023136"/>
    </source>
</evidence>
<proteinExistence type="inferred from homology"/>
<dbReference type="GO" id="GO:0005640">
    <property type="term" value="C:nuclear outer membrane"/>
    <property type="evidence" value="ECO:0007669"/>
    <property type="project" value="UniProtKB-SubCell"/>
</dbReference>
<evidence type="ECO:0000256" key="3">
    <source>
        <dbReference type="ARBA" id="ARBA00022553"/>
    </source>
</evidence>
<evidence type="ECO:0000256" key="14">
    <source>
        <dbReference type="ARBA" id="ARBA00037884"/>
    </source>
</evidence>
<keyword evidence="5 22" id="KW-0812">Transmembrane</keyword>
<dbReference type="Proteomes" id="UP001497482">
    <property type="component" value="Chromosome 17"/>
</dbReference>
<dbReference type="InterPro" id="IPR001129">
    <property type="entry name" value="Membr-assoc_MAPEG"/>
</dbReference>
<comment type="catalytic activity">
    <reaction evidence="21">
        <text>leukotriene C4 = leukotriene A4 + glutathione</text>
        <dbReference type="Rhea" id="RHEA:17617"/>
        <dbReference type="ChEBI" id="CHEBI:57463"/>
        <dbReference type="ChEBI" id="CHEBI:57925"/>
        <dbReference type="ChEBI" id="CHEBI:57973"/>
        <dbReference type="EC" id="4.4.1.20"/>
    </reaction>
    <physiologicalReaction direction="right-to-left" evidence="21">
        <dbReference type="Rhea" id="RHEA:17619"/>
    </physiologicalReaction>
</comment>
<dbReference type="GO" id="GO:0019370">
    <property type="term" value="P:leukotriene biosynthetic process"/>
    <property type="evidence" value="ECO:0007669"/>
    <property type="project" value="UniProtKB-KW"/>
</dbReference>
<evidence type="ECO:0000256" key="11">
    <source>
        <dbReference type="ARBA" id="ARBA00023242"/>
    </source>
</evidence>
<evidence type="ECO:0000256" key="18">
    <source>
        <dbReference type="ARBA" id="ARBA00041943"/>
    </source>
</evidence>
<feature type="transmembrane region" description="Helical" evidence="22">
    <location>
        <begin position="57"/>
        <end position="86"/>
    </location>
</feature>
<evidence type="ECO:0000256" key="2">
    <source>
        <dbReference type="ARBA" id="ARBA00010459"/>
    </source>
</evidence>
<evidence type="ECO:0000256" key="19">
    <source>
        <dbReference type="ARBA" id="ARBA00045217"/>
    </source>
</evidence>
<dbReference type="GO" id="GO:0004602">
    <property type="term" value="F:glutathione peroxidase activity"/>
    <property type="evidence" value="ECO:0007669"/>
    <property type="project" value="TreeGrafter"/>
</dbReference>
<comment type="similarity">
    <text evidence="2">Belongs to the MAPEG family.</text>
</comment>
<evidence type="ECO:0000256" key="22">
    <source>
        <dbReference type="SAM" id="Phobius"/>
    </source>
</evidence>